<proteinExistence type="predicted"/>
<organism evidence="1 2">
    <name type="scientific">Paradevosia tibetensis</name>
    <dbReference type="NCBI Taxonomy" id="1447062"/>
    <lineage>
        <taxon>Bacteria</taxon>
        <taxon>Pseudomonadati</taxon>
        <taxon>Pseudomonadota</taxon>
        <taxon>Alphaproteobacteria</taxon>
        <taxon>Hyphomicrobiales</taxon>
        <taxon>Devosiaceae</taxon>
        <taxon>Paradevosia</taxon>
    </lineage>
</organism>
<dbReference type="OrthoDB" id="7762560at2"/>
<sequence>MPIGSGGRCPPLQSDPTGRRPMFKSLFLAALMTLGTVTGALAQGGGLPQELQHNTRRMQGDQITFCLDEQSVGAPFDHRVGEAIASALLLKAKFTRAPSGFGLDAQGYLDELQIVMANECDVLLGISLQPNFPYPEWASPTRAYAQVPFVLAVTDPSYNSLADIPKTRKLGTALGSIGEYAFITYNQQLPEADRWKRLPYADAKLMVKRLKDGTLGGIILWGPSLSRAVGGDPAKAGLRVIDTSPVAQSFVLVGALVSSRDTFLRSQIDDAIASLISDGSMQAMLDEFGYQGKPGPQ</sequence>
<evidence type="ECO:0000313" key="2">
    <source>
        <dbReference type="Proteomes" id="UP000321062"/>
    </source>
</evidence>
<dbReference type="Proteomes" id="UP000321062">
    <property type="component" value="Chromosome"/>
</dbReference>
<reference evidence="1 2" key="1">
    <citation type="journal article" date="2015" name="Int. J. Syst. Evol. Microbiol.">
        <title>Youhaiella tibetensis gen. nov., sp. nov., isolated from subsurface sediment.</title>
        <authorList>
            <person name="Wang Y.X."/>
            <person name="Huang F.Q."/>
            <person name="Nogi Y."/>
            <person name="Pang S.J."/>
            <person name="Wang P.K."/>
            <person name="Lv J."/>
        </authorList>
    </citation>
    <scope>NUCLEOTIDE SEQUENCE [LARGE SCALE GENOMIC DNA]</scope>
    <source>
        <strain evidence="2">fig4</strain>
    </source>
</reference>
<accession>A0A5B9DSM3</accession>
<gene>
    <name evidence="1" type="ORF">FNA67_17020</name>
</gene>
<dbReference type="AlphaFoldDB" id="A0A5B9DSM3"/>
<protein>
    <submittedName>
        <fullName evidence="1">Transporter substrate-binding domain-containing protein</fullName>
    </submittedName>
</protein>
<dbReference type="SUPFAM" id="SSF53850">
    <property type="entry name" value="Periplasmic binding protein-like II"/>
    <property type="match status" value="1"/>
</dbReference>
<keyword evidence="2" id="KW-1185">Reference proteome</keyword>
<dbReference type="EMBL" id="CP041690">
    <property type="protein sequence ID" value="QEE21779.1"/>
    <property type="molecule type" value="Genomic_DNA"/>
</dbReference>
<dbReference type="Gene3D" id="3.40.190.10">
    <property type="entry name" value="Periplasmic binding protein-like II"/>
    <property type="match status" value="2"/>
</dbReference>
<name>A0A5B9DSM3_9HYPH</name>
<dbReference type="KEGG" id="yti:FNA67_17020"/>
<evidence type="ECO:0000313" key="1">
    <source>
        <dbReference type="EMBL" id="QEE21779.1"/>
    </source>
</evidence>